<keyword evidence="5" id="KW-1185">Reference proteome</keyword>
<dbReference type="InterPro" id="IPR050491">
    <property type="entry name" value="AmpC-like"/>
</dbReference>
<name>A0A7Y6IEY4_9ACTN</name>
<reference evidence="4 5" key="1">
    <citation type="submission" date="2020-06" db="EMBL/GenBank/DDBJ databases">
        <title>Nonomuraea sp. SMC257, a novel actinomycete isolated from soil.</title>
        <authorList>
            <person name="Chanama M."/>
        </authorList>
    </citation>
    <scope>NUCLEOTIDE SEQUENCE [LARGE SCALE GENOMIC DNA]</scope>
    <source>
        <strain evidence="4 5">SMC257</strain>
    </source>
</reference>
<keyword evidence="1" id="KW-0472">Membrane</keyword>
<keyword evidence="1" id="KW-0812">Transmembrane</keyword>
<dbReference type="Gene3D" id="3.40.710.10">
    <property type="entry name" value="DD-peptidase/beta-lactamase superfamily"/>
    <property type="match status" value="1"/>
</dbReference>
<accession>A0A7Y6IEY4</accession>
<proteinExistence type="predicted"/>
<dbReference type="AlphaFoldDB" id="A0A7Y6IEY4"/>
<gene>
    <name evidence="4" type="ORF">HTZ77_36560</name>
</gene>
<keyword evidence="2" id="KW-0732">Signal</keyword>
<keyword evidence="1" id="KW-1133">Transmembrane helix</keyword>
<dbReference type="PANTHER" id="PTHR46825:SF9">
    <property type="entry name" value="BETA-LACTAMASE-RELATED DOMAIN-CONTAINING PROTEIN"/>
    <property type="match status" value="1"/>
</dbReference>
<feature type="transmembrane region" description="Helical" evidence="1">
    <location>
        <begin position="363"/>
        <end position="383"/>
    </location>
</feature>
<dbReference type="SUPFAM" id="SSF56601">
    <property type="entry name" value="beta-lactamase/transpeptidase-like"/>
    <property type="match status" value="1"/>
</dbReference>
<evidence type="ECO:0000256" key="2">
    <source>
        <dbReference type="SAM" id="SignalP"/>
    </source>
</evidence>
<evidence type="ECO:0000259" key="3">
    <source>
        <dbReference type="Pfam" id="PF00144"/>
    </source>
</evidence>
<dbReference type="InterPro" id="IPR001466">
    <property type="entry name" value="Beta-lactam-related"/>
</dbReference>
<protein>
    <submittedName>
        <fullName evidence="4">Beta-lactamase family protein</fullName>
    </submittedName>
</protein>
<feature type="transmembrane region" description="Helical" evidence="1">
    <location>
        <begin position="395"/>
        <end position="416"/>
    </location>
</feature>
<feature type="domain" description="Beta-lactamase-related" evidence="3">
    <location>
        <begin position="26"/>
        <end position="328"/>
    </location>
</feature>
<organism evidence="4 5">
    <name type="scientific">Nonomuraea montanisoli</name>
    <dbReference type="NCBI Taxonomy" id="2741721"/>
    <lineage>
        <taxon>Bacteria</taxon>
        <taxon>Bacillati</taxon>
        <taxon>Actinomycetota</taxon>
        <taxon>Actinomycetes</taxon>
        <taxon>Streptosporangiales</taxon>
        <taxon>Streptosporangiaceae</taxon>
        <taxon>Nonomuraea</taxon>
    </lineage>
</organism>
<dbReference type="InterPro" id="IPR012338">
    <property type="entry name" value="Beta-lactam/transpept-like"/>
</dbReference>
<evidence type="ECO:0000313" key="5">
    <source>
        <dbReference type="Proteomes" id="UP000586042"/>
    </source>
</evidence>
<feature type="signal peptide" evidence="2">
    <location>
        <begin position="1"/>
        <end position="19"/>
    </location>
</feature>
<feature type="transmembrane region" description="Helical" evidence="1">
    <location>
        <begin position="436"/>
        <end position="456"/>
    </location>
</feature>
<dbReference type="Pfam" id="PF00144">
    <property type="entry name" value="Beta-lactamase"/>
    <property type="match status" value="1"/>
</dbReference>
<dbReference type="EMBL" id="JABWGN010000017">
    <property type="protein sequence ID" value="NUW36881.1"/>
    <property type="molecule type" value="Genomic_DNA"/>
</dbReference>
<evidence type="ECO:0000256" key="1">
    <source>
        <dbReference type="SAM" id="Phobius"/>
    </source>
</evidence>
<comment type="caution">
    <text evidence="4">The sequence shown here is derived from an EMBL/GenBank/DDBJ whole genome shotgun (WGS) entry which is preliminary data.</text>
</comment>
<evidence type="ECO:0000313" key="4">
    <source>
        <dbReference type="EMBL" id="NUW36881.1"/>
    </source>
</evidence>
<dbReference type="PANTHER" id="PTHR46825">
    <property type="entry name" value="D-ALANYL-D-ALANINE-CARBOXYPEPTIDASE/ENDOPEPTIDASE AMPH"/>
    <property type="match status" value="1"/>
</dbReference>
<sequence length="464" mass="49424">MFRTTLAAILLALLPQAPATSIPASVDAYVEQYRAATGLPGVEVAITKGDRIVHVAGYGRTATGAPVTADTPMAMASVSKSFTALAVMQLAEQGKVALDQPVRRHLPEFTMADPRAARITVRQLLNQTSGMADSAFPEKSLPQPDTLQGAVARLRTARLATEPGTAFSYHNTNYQVAARLVEVVSGRPFAAYLGTYVFGPLGMRHSTTIDTDRDLPASARGHLYILGRAVALPEPPGFGNGSGGVVSTAGDMARWLIAQNTGILSPRSVEEMRTPSPRSEDYALGWMVGRTERGTPVLEHGGDLFTSTAHELLIPGSGYGVAVMANTGMAFSDAHTLMKGLVALIEGGTPEPPPGNPTFLTDLVFALLTPVTAGLAVLGAVRARRWAARLTRRRLWRLAPYLVPVGLCATLAPIHRVLAHGRDAMWIQLAYLYPTFMVWLVTAAVAGLAVVAARLWGAARLRQH</sequence>
<dbReference type="RefSeq" id="WP_175594319.1">
    <property type="nucleotide sequence ID" value="NZ_JABWGN010000017.1"/>
</dbReference>
<feature type="chain" id="PRO_5038969801" evidence="2">
    <location>
        <begin position="20"/>
        <end position="464"/>
    </location>
</feature>
<dbReference type="Proteomes" id="UP000586042">
    <property type="component" value="Unassembled WGS sequence"/>
</dbReference>